<dbReference type="GO" id="GO:0008658">
    <property type="term" value="F:penicillin binding"/>
    <property type="evidence" value="ECO:0007669"/>
    <property type="project" value="InterPro"/>
</dbReference>
<evidence type="ECO:0000259" key="4">
    <source>
        <dbReference type="PROSITE" id="PS51178"/>
    </source>
</evidence>
<evidence type="ECO:0000313" key="6">
    <source>
        <dbReference type="Proteomes" id="UP000239872"/>
    </source>
</evidence>
<dbReference type="SMART" id="SM00740">
    <property type="entry name" value="PASTA"/>
    <property type="match status" value="1"/>
</dbReference>
<dbReference type="PANTHER" id="PTHR30627:SF1">
    <property type="entry name" value="PEPTIDOGLYCAN D,D-TRANSPEPTIDASE FTSI"/>
    <property type="match status" value="1"/>
</dbReference>
<dbReference type="SUPFAM" id="SSF56601">
    <property type="entry name" value="beta-lactamase/transpeptidase-like"/>
    <property type="match status" value="1"/>
</dbReference>
<feature type="domain" description="PASTA" evidence="4">
    <location>
        <begin position="640"/>
        <end position="698"/>
    </location>
</feature>
<dbReference type="CDD" id="cd06575">
    <property type="entry name" value="PASTA_Pbp2x-like_2"/>
    <property type="match status" value="1"/>
</dbReference>
<dbReference type="PANTHER" id="PTHR30627">
    <property type="entry name" value="PEPTIDOGLYCAN D,D-TRANSPEPTIDASE"/>
    <property type="match status" value="1"/>
</dbReference>
<dbReference type="InterPro" id="IPR050515">
    <property type="entry name" value="Beta-lactam/transpept"/>
</dbReference>
<dbReference type="InterPro" id="IPR005543">
    <property type="entry name" value="PASTA_dom"/>
</dbReference>
<evidence type="ECO:0000256" key="2">
    <source>
        <dbReference type="ARBA" id="ARBA00023136"/>
    </source>
</evidence>
<dbReference type="Gene3D" id="3.90.1310.10">
    <property type="entry name" value="Penicillin-binding protein 2a (Domain 2)"/>
    <property type="match status" value="1"/>
</dbReference>
<feature type="transmembrane region" description="Helical" evidence="3">
    <location>
        <begin position="12"/>
        <end position="33"/>
    </location>
</feature>
<dbReference type="InterPro" id="IPR001460">
    <property type="entry name" value="PCN-bd_Tpept"/>
</dbReference>
<dbReference type="Proteomes" id="UP000239872">
    <property type="component" value="Unassembled WGS sequence"/>
</dbReference>
<keyword evidence="6" id="KW-1185">Reference proteome</keyword>
<comment type="subcellular location">
    <subcellularLocation>
        <location evidence="1">Membrane</location>
    </subcellularLocation>
</comment>
<dbReference type="InterPro" id="IPR012338">
    <property type="entry name" value="Beta-lactam/transpept-like"/>
</dbReference>
<dbReference type="Gene3D" id="3.30.450.330">
    <property type="match status" value="1"/>
</dbReference>
<accession>A0A2S7SW64</accession>
<dbReference type="GO" id="GO:0016740">
    <property type="term" value="F:transferase activity"/>
    <property type="evidence" value="ECO:0007669"/>
    <property type="project" value="UniProtKB-KW"/>
</dbReference>
<keyword evidence="3" id="KW-1133">Transmembrane helix</keyword>
<dbReference type="SUPFAM" id="SSF56519">
    <property type="entry name" value="Penicillin binding protein dimerisation domain"/>
    <property type="match status" value="1"/>
</dbReference>
<evidence type="ECO:0000256" key="1">
    <source>
        <dbReference type="ARBA" id="ARBA00004370"/>
    </source>
</evidence>
<keyword evidence="5" id="KW-0808">Transferase</keyword>
<gene>
    <name evidence="5" type="ORF">CJD36_013475</name>
</gene>
<dbReference type="AlphaFoldDB" id="A0A2S7SW64"/>
<reference evidence="5 6" key="1">
    <citation type="submission" date="2018-01" db="EMBL/GenBank/DDBJ databases">
        <title>A novel member of the phylum Bacteroidetes isolated from glacier ice.</title>
        <authorList>
            <person name="Liu Q."/>
            <person name="Xin Y.-H."/>
        </authorList>
    </citation>
    <scope>NUCLEOTIDE SEQUENCE [LARGE SCALE GENOMIC DNA]</scope>
    <source>
        <strain evidence="5 6">RB1R16</strain>
    </source>
</reference>
<dbReference type="Pfam" id="PF03793">
    <property type="entry name" value="PASTA"/>
    <property type="match status" value="1"/>
</dbReference>
<organism evidence="5 6">
    <name type="scientific">Flavipsychrobacter stenotrophus</name>
    <dbReference type="NCBI Taxonomy" id="2077091"/>
    <lineage>
        <taxon>Bacteria</taxon>
        <taxon>Pseudomonadati</taxon>
        <taxon>Bacteroidota</taxon>
        <taxon>Chitinophagia</taxon>
        <taxon>Chitinophagales</taxon>
        <taxon>Chitinophagaceae</taxon>
        <taxon>Flavipsychrobacter</taxon>
    </lineage>
</organism>
<name>A0A2S7SW64_9BACT</name>
<keyword evidence="3" id="KW-0812">Transmembrane</keyword>
<dbReference type="Gene3D" id="3.40.710.10">
    <property type="entry name" value="DD-peptidase/beta-lactamase superfamily"/>
    <property type="match status" value="1"/>
</dbReference>
<dbReference type="PROSITE" id="PS51178">
    <property type="entry name" value="PASTA"/>
    <property type="match status" value="1"/>
</dbReference>
<comment type="caution">
    <text evidence="5">The sequence shown here is derived from an EMBL/GenBank/DDBJ whole genome shotgun (WGS) entry which is preliminary data.</text>
</comment>
<dbReference type="OrthoDB" id="9804124at2"/>
<dbReference type="GO" id="GO:0005886">
    <property type="term" value="C:plasma membrane"/>
    <property type="evidence" value="ECO:0007669"/>
    <property type="project" value="TreeGrafter"/>
</dbReference>
<protein>
    <submittedName>
        <fullName evidence="5">Peptidoglycan glycosyltransferase</fullName>
    </submittedName>
</protein>
<dbReference type="EMBL" id="PPSL01000003">
    <property type="protein sequence ID" value="PQJ10974.1"/>
    <property type="molecule type" value="Genomic_DNA"/>
</dbReference>
<keyword evidence="2 3" id="KW-0472">Membrane</keyword>
<dbReference type="SUPFAM" id="SSF54184">
    <property type="entry name" value="Penicillin-binding protein 2x (pbp-2x), c-terminal domain"/>
    <property type="match status" value="1"/>
</dbReference>
<evidence type="ECO:0000313" key="5">
    <source>
        <dbReference type="EMBL" id="PQJ10974.1"/>
    </source>
</evidence>
<dbReference type="InterPro" id="IPR036138">
    <property type="entry name" value="PBP_dimer_sf"/>
</dbReference>
<proteinExistence type="predicted"/>
<dbReference type="Gene3D" id="3.30.10.20">
    <property type="match status" value="1"/>
</dbReference>
<dbReference type="GO" id="GO:0071555">
    <property type="term" value="P:cell wall organization"/>
    <property type="evidence" value="ECO:0007669"/>
    <property type="project" value="TreeGrafter"/>
</dbReference>
<dbReference type="Pfam" id="PF00905">
    <property type="entry name" value="Transpeptidase"/>
    <property type="match status" value="1"/>
</dbReference>
<dbReference type="RefSeq" id="WP_105039701.1">
    <property type="nucleotide sequence ID" value="NZ_PPSL01000003.1"/>
</dbReference>
<evidence type="ECO:0000256" key="3">
    <source>
        <dbReference type="SAM" id="Phobius"/>
    </source>
</evidence>
<sequence length="698" mass="77278">MSLSIKQDIRFRVYMAFTGICLFGIAIVIKAAMIQFQEGPKLRALAKEMHTRFDTLKADRGNIYNEDGVLLSSSIPEFEVHIDFSVIDSGLFAKNIDTLAGCVANLFADKSAEIYKEEFVRAYNDGEKYYLLGRKLKYYQHEALRSFPIFNKGKGLGGFISDPKEKREAPYKTLAYRTIGIFRDSNVTGLEATYNDTLTGENGRRIVQKSTGGAWVPIEGSEVDPQNGKDIVTTLDMNIQDVAEHALLSLLQKYECLYGTCIVMEVKTGKIRTLVNLGRQTDGSYFEDFNYAMIPTEPGSTFKLVTLLSLLNDKMINVDDIVDAEGGAIRFGNRTMNDSHLGLHAMPIWKAYAESSNAAMAKLANQHYKDNPSKYIEHLTKLHLDQPTGIDLAGERRTVITKPGMTTWSNTTLPWMATGYGILISPLHTCMLYNAIANDGKMMRPYLVSSIREYGKEVKSFAPHMIEQVGDSNTIAQLRKCTRAVVTEGTGKGIESPYYTMSGKTGTAQVADKGIRYTDGVYQGSFVGYMPAEAPKYTICVVIRTKPHSAAYYGGTIAAPVFRMVADKIFSENMGAWAGPLDSFAKTNNGRLTSSMATARNYRTLLNGIKKPAPTPGDYLNQMMQMSTDSSKKMTILPAKLFRDIMPDLKGMGLKDAVYMLETCGLQVQVMGKGKVQSQSIIPGTRINKGQNVILQLS</sequence>